<keyword evidence="1" id="KW-0732">Signal</keyword>
<reference evidence="2" key="1">
    <citation type="submission" date="2021-01" db="EMBL/GenBank/DDBJ databases">
        <authorList>
            <person name="Corre E."/>
            <person name="Pelletier E."/>
            <person name="Niang G."/>
            <person name="Scheremetjew M."/>
            <person name="Finn R."/>
            <person name="Kale V."/>
            <person name="Holt S."/>
            <person name="Cochrane G."/>
            <person name="Meng A."/>
            <person name="Brown T."/>
            <person name="Cohen L."/>
        </authorList>
    </citation>
    <scope>NUCLEOTIDE SEQUENCE</scope>
    <source>
        <strain evidence="2">GSO104</strain>
    </source>
</reference>
<dbReference type="GO" id="GO:0004812">
    <property type="term" value="F:aminoacyl-tRNA ligase activity"/>
    <property type="evidence" value="ECO:0007669"/>
    <property type="project" value="InterPro"/>
</dbReference>
<sequence length="335" mass="38609">MGLHMILITTSCVSAFLGGGTHDNFRSATSQSTSRSISNLSLLLRTTPNQKHEIRSLRDGKDGYQTGAASNVGGKSNVYGHDYTLEENSNPTFPKDCPFTEDQIHALIAKRLSHKKAQNFADADRILKGLNMKGIYLQDKARKYRVDGENHFGRKQRYIQRGPSYGLAPDDLALIADMVEERARYKRMREYHVSDDITEKLKQQYGVKVNDKKREWYIVVTATSKPSDAAAEITKEDYYVPTPLAPAHHPTHTMDEKVKHIIRDRLRDRTMARKNKKYQEADRIRDELIETYSIVIDDRTKEWKVVDEYYDNDEDDLFVKEARMSQRSAFVARQQ</sequence>
<feature type="signal peptide" evidence="1">
    <location>
        <begin position="1"/>
        <end position="15"/>
    </location>
</feature>
<protein>
    <submittedName>
        <fullName evidence="2">Uncharacterized protein</fullName>
    </submittedName>
</protein>
<feature type="chain" id="PRO_5036192632" evidence="1">
    <location>
        <begin position="16"/>
        <end position="335"/>
    </location>
</feature>
<gene>
    <name evidence="2" type="ORF">DBRI00130_LOCUS27480</name>
    <name evidence="3" type="ORF">DBRI00130_LOCUS27481</name>
</gene>
<proteinExistence type="predicted"/>
<evidence type="ECO:0000313" key="3">
    <source>
        <dbReference type="EMBL" id="CAE4631184.1"/>
    </source>
</evidence>
<name>A0A6V2JN64_9STRA</name>
<evidence type="ECO:0000313" key="2">
    <source>
        <dbReference type="EMBL" id="CAE4631183.1"/>
    </source>
</evidence>
<dbReference type="EMBL" id="HBNS01035209">
    <property type="protein sequence ID" value="CAE4631183.1"/>
    <property type="molecule type" value="Transcribed_RNA"/>
</dbReference>
<dbReference type="EMBL" id="HBNS01035210">
    <property type="protein sequence ID" value="CAE4631184.1"/>
    <property type="molecule type" value="Transcribed_RNA"/>
</dbReference>
<dbReference type="SUPFAM" id="SSF47323">
    <property type="entry name" value="Anticodon-binding domain of a subclass of class I aminoacyl-tRNA synthetases"/>
    <property type="match status" value="2"/>
</dbReference>
<dbReference type="GO" id="GO:0006418">
    <property type="term" value="P:tRNA aminoacylation for protein translation"/>
    <property type="evidence" value="ECO:0007669"/>
    <property type="project" value="InterPro"/>
</dbReference>
<dbReference type="Gene3D" id="1.20.120.1910">
    <property type="entry name" value="Cysteine-tRNA ligase, C-terminal anti-codon recognition domain"/>
    <property type="match status" value="2"/>
</dbReference>
<dbReference type="GO" id="GO:0005524">
    <property type="term" value="F:ATP binding"/>
    <property type="evidence" value="ECO:0007669"/>
    <property type="project" value="InterPro"/>
</dbReference>
<evidence type="ECO:0000256" key="1">
    <source>
        <dbReference type="SAM" id="SignalP"/>
    </source>
</evidence>
<dbReference type="AlphaFoldDB" id="A0A6V2JN64"/>
<dbReference type="InterPro" id="IPR009080">
    <property type="entry name" value="tRNAsynth_Ia_anticodon-bd"/>
</dbReference>
<accession>A0A6V2JN64</accession>
<organism evidence="2">
    <name type="scientific">Ditylum brightwellii</name>
    <dbReference type="NCBI Taxonomy" id="49249"/>
    <lineage>
        <taxon>Eukaryota</taxon>
        <taxon>Sar</taxon>
        <taxon>Stramenopiles</taxon>
        <taxon>Ochrophyta</taxon>
        <taxon>Bacillariophyta</taxon>
        <taxon>Mediophyceae</taxon>
        <taxon>Lithodesmiophycidae</taxon>
        <taxon>Lithodesmiales</taxon>
        <taxon>Lithodesmiaceae</taxon>
        <taxon>Ditylum</taxon>
    </lineage>
</organism>